<dbReference type="InterPro" id="IPR027806">
    <property type="entry name" value="HARBI1_dom"/>
</dbReference>
<comment type="cofactor">
    <cofactor evidence="1">
        <name>a divalent metal cation</name>
        <dbReference type="ChEBI" id="CHEBI:60240"/>
    </cofactor>
</comment>
<dbReference type="GO" id="GO:0046872">
    <property type="term" value="F:metal ion binding"/>
    <property type="evidence" value="ECO:0007669"/>
    <property type="project" value="UniProtKB-KW"/>
</dbReference>
<evidence type="ECO:0000313" key="5">
    <source>
        <dbReference type="Proteomes" id="UP000789390"/>
    </source>
</evidence>
<dbReference type="Proteomes" id="UP000789390">
    <property type="component" value="Unassembled WGS sequence"/>
</dbReference>
<name>A0A8J2RPX8_9CRUS</name>
<dbReference type="EMBL" id="CAKKLH010000168">
    <property type="protein sequence ID" value="CAH0105114.1"/>
    <property type="molecule type" value="Genomic_DNA"/>
</dbReference>
<evidence type="ECO:0000259" key="3">
    <source>
        <dbReference type="Pfam" id="PF13359"/>
    </source>
</evidence>
<evidence type="ECO:0000313" key="4">
    <source>
        <dbReference type="EMBL" id="CAH0105114.1"/>
    </source>
</evidence>
<sequence>MSCASMSSSYDSMRSESRISTFSECSSLQLTIHGDIHEETETPINHINKETQTDVREILQRFSIKETRNDTVMKKSHFRSKGIQHNLITWSLKDAACSPCCKVRPFSMAHSPTPVKFVTSTPYIKRGMAEDESSNCNEGRKKKCARSLFSEEATSTKGQIFSCESSGPIDISSSWYQSSFTSINASVLTSPTSFVHCTTEFQRKSRGRTIKLMESDPRTYLGVDRDWVSVLALVSSKFKLIVWPSGDAIHRAMPIGFRKSFKNVIGVGDCLEISIQKPVDAFEQALTWSDYKKCNTIKYYVVITTAYSCTVHQDIAVGQRMK</sequence>
<evidence type="ECO:0000256" key="2">
    <source>
        <dbReference type="ARBA" id="ARBA00022723"/>
    </source>
</evidence>
<comment type="caution">
    <text evidence="4">The sequence shown here is derived from an EMBL/GenBank/DDBJ whole genome shotgun (WGS) entry which is preliminary data.</text>
</comment>
<dbReference type="AlphaFoldDB" id="A0A8J2RPX8"/>
<dbReference type="PANTHER" id="PTHR23080:SF144">
    <property type="entry name" value="SPINDLE AND KINETOCHORE ASSOCIATED COMPLEX SUBUNIT 3"/>
    <property type="match status" value="1"/>
</dbReference>
<keyword evidence="2" id="KW-0479">Metal-binding</keyword>
<feature type="domain" description="DDE Tnp4" evidence="3">
    <location>
        <begin position="269"/>
        <end position="315"/>
    </location>
</feature>
<gene>
    <name evidence="4" type="ORF">DGAL_LOCUS8128</name>
</gene>
<evidence type="ECO:0000256" key="1">
    <source>
        <dbReference type="ARBA" id="ARBA00001968"/>
    </source>
</evidence>
<protein>
    <recommendedName>
        <fullName evidence="3">DDE Tnp4 domain-containing protein</fullName>
    </recommendedName>
</protein>
<keyword evidence="5" id="KW-1185">Reference proteome</keyword>
<organism evidence="4 5">
    <name type="scientific">Daphnia galeata</name>
    <dbReference type="NCBI Taxonomy" id="27404"/>
    <lineage>
        <taxon>Eukaryota</taxon>
        <taxon>Metazoa</taxon>
        <taxon>Ecdysozoa</taxon>
        <taxon>Arthropoda</taxon>
        <taxon>Crustacea</taxon>
        <taxon>Branchiopoda</taxon>
        <taxon>Diplostraca</taxon>
        <taxon>Cladocera</taxon>
        <taxon>Anomopoda</taxon>
        <taxon>Daphniidae</taxon>
        <taxon>Daphnia</taxon>
    </lineage>
</organism>
<dbReference type="PANTHER" id="PTHR23080">
    <property type="entry name" value="THAP DOMAIN PROTEIN"/>
    <property type="match status" value="1"/>
</dbReference>
<proteinExistence type="predicted"/>
<reference evidence="4" key="1">
    <citation type="submission" date="2021-11" db="EMBL/GenBank/DDBJ databases">
        <authorList>
            <person name="Schell T."/>
        </authorList>
    </citation>
    <scope>NUCLEOTIDE SEQUENCE</scope>
    <source>
        <strain evidence="4">M5</strain>
    </source>
</reference>
<accession>A0A8J2RPX8</accession>
<dbReference type="Pfam" id="PF13359">
    <property type="entry name" value="DDE_Tnp_4"/>
    <property type="match status" value="1"/>
</dbReference>